<reference evidence="1 2" key="1">
    <citation type="submission" date="2019-06" db="EMBL/GenBank/DDBJ databases">
        <title>Cerasibacillus sp. nov., isolated from maize field.</title>
        <authorList>
            <person name="Lin S.-Y."/>
            <person name="Tsai C.-F."/>
            <person name="Young C.-C."/>
        </authorList>
    </citation>
    <scope>NUCLEOTIDE SEQUENCE [LARGE SCALE GENOMIC DNA]</scope>
    <source>
        <strain evidence="1 2">CC-CFT480</strain>
    </source>
</reference>
<sequence>MEYCRHKIAESKYFFEKLESLEKEGQLLEFTYNLSAFLSATRSISSYVQDKAKKKKEVQTVIDVIEKDKIIRFLVKQRNYTVHRKQLKLSASANADLYSSITVNPKESIEVETYNINDEGDEIVQLTQVEPEYYNVSYIQKDSSPTISYQFIFDEWKGSEDILYLCGYYLNWLEQFVSEMRNKGYIN</sequence>
<gene>
    <name evidence="1" type="ORF">FHP05_00090</name>
</gene>
<name>A0A5C8P1H4_9BACI</name>
<organism evidence="1 2">
    <name type="scientific">Cerasibacillus terrae</name>
    <dbReference type="NCBI Taxonomy" id="2498845"/>
    <lineage>
        <taxon>Bacteria</taxon>
        <taxon>Bacillati</taxon>
        <taxon>Bacillota</taxon>
        <taxon>Bacilli</taxon>
        <taxon>Bacillales</taxon>
        <taxon>Bacillaceae</taxon>
        <taxon>Cerasibacillus</taxon>
    </lineage>
</organism>
<dbReference type="AlphaFoldDB" id="A0A5C8P1H4"/>
<proteinExistence type="predicted"/>
<dbReference type="EMBL" id="VDUW01000001">
    <property type="protein sequence ID" value="TXL67460.1"/>
    <property type="molecule type" value="Genomic_DNA"/>
</dbReference>
<evidence type="ECO:0000313" key="2">
    <source>
        <dbReference type="Proteomes" id="UP000321574"/>
    </source>
</evidence>
<dbReference type="Proteomes" id="UP000321574">
    <property type="component" value="Unassembled WGS sequence"/>
</dbReference>
<accession>A0A5C8P1H4</accession>
<dbReference type="OrthoDB" id="2989401at2"/>
<comment type="caution">
    <text evidence="1">The sequence shown here is derived from an EMBL/GenBank/DDBJ whole genome shotgun (WGS) entry which is preliminary data.</text>
</comment>
<protein>
    <submittedName>
        <fullName evidence="1">Uncharacterized protein</fullName>
    </submittedName>
</protein>
<keyword evidence="2" id="KW-1185">Reference proteome</keyword>
<evidence type="ECO:0000313" key="1">
    <source>
        <dbReference type="EMBL" id="TXL67460.1"/>
    </source>
</evidence>
<dbReference type="RefSeq" id="WP_147664904.1">
    <property type="nucleotide sequence ID" value="NZ_VDUW01000001.1"/>
</dbReference>